<evidence type="ECO:0000313" key="4">
    <source>
        <dbReference type="Proteomes" id="UP000605990"/>
    </source>
</evidence>
<dbReference type="PROSITE" id="PS51257">
    <property type="entry name" value="PROKAR_LIPOPROTEIN"/>
    <property type="match status" value="1"/>
</dbReference>
<comment type="caution">
    <text evidence="3">The sequence shown here is derived from an EMBL/GenBank/DDBJ whole genome shotgun (WGS) entry which is preliminary data.</text>
</comment>
<evidence type="ECO:0000259" key="2">
    <source>
        <dbReference type="Pfam" id="PF22481"/>
    </source>
</evidence>
<dbReference type="Pfam" id="PF22481">
    <property type="entry name" value="DUF6985"/>
    <property type="match status" value="1"/>
</dbReference>
<feature type="domain" description="DUF6985" evidence="2">
    <location>
        <begin position="42"/>
        <end position="184"/>
    </location>
</feature>
<dbReference type="Proteomes" id="UP000605990">
    <property type="component" value="Unassembled WGS sequence"/>
</dbReference>
<evidence type="ECO:0000256" key="1">
    <source>
        <dbReference type="SAM" id="SignalP"/>
    </source>
</evidence>
<sequence>MKKKLILLLICGISLLAFSCGNLKKNEEEKKEDLNKQNVEIKSKIKLAFLAQKDIEVIFWNSKGKISKKQAENLSEFAKQEKELKEKIKLAIFEYYKSVYDDYKSGIDLANTEITKEDLEKILPTPTTPEMLFKSYEIGNIHIQDDKNCKLGTIGLEFDCDWDIENGLGVKIENWEIKEVGVAESAYY</sequence>
<protein>
    <recommendedName>
        <fullName evidence="2">DUF6985 domain-containing protein</fullName>
    </recommendedName>
</protein>
<dbReference type="InterPro" id="IPR054254">
    <property type="entry name" value="DUF6985"/>
</dbReference>
<name>A0ABR7J279_9FLAO</name>
<gene>
    <name evidence="3" type="ORF">H8R27_14940</name>
</gene>
<keyword evidence="1" id="KW-0732">Signal</keyword>
<dbReference type="EMBL" id="JACRUN010000012">
    <property type="protein sequence ID" value="MBC5836185.1"/>
    <property type="molecule type" value="Genomic_DNA"/>
</dbReference>
<proteinExistence type="predicted"/>
<feature type="signal peptide" evidence="1">
    <location>
        <begin position="1"/>
        <end position="19"/>
    </location>
</feature>
<accession>A0ABR7J279</accession>
<keyword evidence="4" id="KW-1185">Reference proteome</keyword>
<reference evidence="3 4" key="1">
    <citation type="submission" date="2020-08" db="EMBL/GenBank/DDBJ databases">
        <title>Description of novel Flavobacterium F-408 isolate.</title>
        <authorList>
            <person name="Saticioglu I.B."/>
            <person name="Duman M."/>
            <person name="Altun S."/>
        </authorList>
    </citation>
    <scope>NUCLEOTIDE SEQUENCE [LARGE SCALE GENOMIC DNA]</scope>
    <source>
        <strain evidence="3 4">F-408</strain>
    </source>
</reference>
<feature type="chain" id="PRO_5046266363" description="DUF6985 domain-containing protein" evidence="1">
    <location>
        <begin position="20"/>
        <end position="188"/>
    </location>
</feature>
<dbReference type="RefSeq" id="WP_166131554.1">
    <property type="nucleotide sequence ID" value="NZ_JAANOQ010000012.1"/>
</dbReference>
<organism evidence="3 4">
    <name type="scientific">Flavobacterium bernardetii</name>
    <dbReference type="NCBI Taxonomy" id="2813823"/>
    <lineage>
        <taxon>Bacteria</taxon>
        <taxon>Pseudomonadati</taxon>
        <taxon>Bacteroidota</taxon>
        <taxon>Flavobacteriia</taxon>
        <taxon>Flavobacteriales</taxon>
        <taxon>Flavobacteriaceae</taxon>
        <taxon>Flavobacterium</taxon>
    </lineage>
</organism>
<evidence type="ECO:0000313" key="3">
    <source>
        <dbReference type="EMBL" id="MBC5836185.1"/>
    </source>
</evidence>